<dbReference type="GO" id="GO:0003677">
    <property type="term" value="F:DNA binding"/>
    <property type="evidence" value="ECO:0007669"/>
    <property type="project" value="InterPro"/>
</dbReference>
<dbReference type="Proteomes" id="UP000030108">
    <property type="component" value="Unassembled WGS sequence"/>
</dbReference>
<evidence type="ECO:0000313" key="3">
    <source>
        <dbReference type="Proteomes" id="UP000030108"/>
    </source>
</evidence>
<proteinExistence type="predicted"/>
<dbReference type="SUPFAM" id="SSF56726">
    <property type="entry name" value="DNA topoisomerase IV, alpha subunit"/>
    <property type="match status" value="1"/>
</dbReference>
<evidence type="ECO:0000313" key="2">
    <source>
        <dbReference type="EMBL" id="EUC60267.1"/>
    </source>
</evidence>
<reference evidence="3" key="1">
    <citation type="journal article" date="2014" name="Genome Announc.">
        <title>Draft genome sequence of the plant-pathogenic soil fungus Rhizoctonia solani anastomosis group 3 strain Rhs1AP.</title>
        <authorList>
            <person name="Cubeta M.A."/>
            <person name="Thomas E."/>
            <person name="Dean R.A."/>
            <person name="Jabaji S."/>
            <person name="Neate S.M."/>
            <person name="Tavantzis S."/>
            <person name="Toda T."/>
            <person name="Vilgalys R."/>
            <person name="Bharathan N."/>
            <person name="Fedorova-Abrams N."/>
            <person name="Pakala S.B."/>
            <person name="Pakala S.M."/>
            <person name="Zafar N."/>
            <person name="Joardar V."/>
            <person name="Losada L."/>
            <person name="Nierman W.C."/>
        </authorList>
    </citation>
    <scope>NUCLEOTIDE SEQUENCE [LARGE SCALE GENOMIC DNA]</scope>
    <source>
        <strain evidence="3">AG-3</strain>
    </source>
</reference>
<organism evidence="2 3">
    <name type="scientific">Rhizoctonia solani AG-3 Rhs1AP</name>
    <dbReference type="NCBI Taxonomy" id="1086054"/>
    <lineage>
        <taxon>Eukaryota</taxon>
        <taxon>Fungi</taxon>
        <taxon>Dikarya</taxon>
        <taxon>Basidiomycota</taxon>
        <taxon>Agaricomycotina</taxon>
        <taxon>Agaricomycetes</taxon>
        <taxon>Cantharellales</taxon>
        <taxon>Ceratobasidiaceae</taxon>
        <taxon>Rhizoctonia</taxon>
    </lineage>
</organism>
<sequence length="366" mass="41733">MKSIYRDIVVTRASRKLRFYRWFMGLRWPGYLNELDKVLPHIAATLDVNMRDLGILPKESAGLFGKVYTWTTTLDEERPSSDHTVQDIDFAVMTIVKDYECRPGLHYVLIVDSDAMAEVFGNSNFTARYSSALGWGLVVALRGYPSYNQRVWLFTLSERYDKAFFAMLMDWDPYSMDVYTTLRTGSPSFLAENPHLAIRRLHFLGPTYKELKSNGGKFRSLESCDITVLDNLLAYRLLPSECKSELKTMKEHALRSEADTHKDIIRLASRSLLAPKQSNALFPESGDLGVLHVPVPEHEEDFELDLELVVPADLQFDKDAESGVMTLGLTHTDTDGCRTILERAGEKFMISKCSILFIHSNHHAYE</sequence>
<dbReference type="InterPro" id="IPR036078">
    <property type="entry name" value="Spo11/TopoVI_A_sf"/>
</dbReference>
<dbReference type="PANTHER" id="PTHR10848">
    <property type="entry name" value="MEIOTIC RECOMBINATION PROTEIN SPO11"/>
    <property type="match status" value="1"/>
</dbReference>
<dbReference type="EMBL" id="JATN01000319">
    <property type="protein sequence ID" value="EUC60267.1"/>
    <property type="molecule type" value="Genomic_DNA"/>
</dbReference>
<feature type="domain" description="Topoisomerase 6 subunit A/Spo11 TOPRIM" evidence="1">
    <location>
        <begin position="107"/>
        <end position="260"/>
    </location>
</feature>
<dbReference type="PANTHER" id="PTHR10848:SF0">
    <property type="entry name" value="MEIOTIC RECOMBINATION PROTEIN SPO11"/>
    <property type="match status" value="1"/>
</dbReference>
<dbReference type="InterPro" id="IPR034136">
    <property type="entry name" value="TOPRIM_Topo6A/Spo11"/>
</dbReference>
<dbReference type="GO" id="GO:0005694">
    <property type="term" value="C:chromosome"/>
    <property type="evidence" value="ECO:0007669"/>
    <property type="project" value="InterPro"/>
</dbReference>
<accession>X8J984</accession>
<dbReference type="InterPro" id="IPR002815">
    <property type="entry name" value="Spo11/TopoVI_A"/>
</dbReference>
<dbReference type="AlphaFoldDB" id="X8J984"/>
<comment type="caution">
    <text evidence="2">The sequence shown here is derived from an EMBL/GenBank/DDBJ whole genome shotgun (WGS) entry which is preliminary data.</text>
</comment>
<evidence type="ECO:0000259" key="1">
    <source>
        <dbReference type="Pfam" id="PF21180"/>
    </source>
</evidence>
<dbReference type="Pfam" id="PF21180">
    <property type="entry name" value="TOP6A-Spo11_Toprim"/>
    <property type="match status" value="1"/>
</dbReference>
<protein>
    <recommendedName>
        <fullName evidence="1">Topoisomerase 6 subunit A/Spo11 TOPRIM domain-containing protein</fullName>
    </recommendedName>
</protein>
<dbReference type="PRINTS" id="PR01550">
    <property type="entry name" value="TOP6AFAMILY"/>
</dbReference>
<dbReference type="Gene3D" id="3.40.1360.10">
    <property type="match status" value="1"/>
</dbReference>
<feature type="non-terminal residue" evidence="2">
    <location>
        <position position="366"/>
    </location>
</feature>
<gene>
    <name evidence="2" type="ORF">RSOL_334610</name>
</gene>
<name>X8J984_9AGAM</name>
<dbReference type="GO" id="GO:0003918">
    <property type="term" value="F:DNA topoisomerase type II (double strand cut, ATP-hydrolyzing) activity"/>
    <property type="evidence" value="ECO:0007669"/>
    <property type="project" value="InterPro"/>
</dbReference>